<sequence>MIDQGFRIFEQWLDELIEVINLLQLAARVLVELAVARQDVQFLQQINGLAGADFRNVGGGVLLFHRRDYRISKAITFVSTESKLRRY</sequence>
<dbReference type="AlphaFoldDB" id="A0A645BYX1"/>
<comment type="caution">
    <text evidence="1">The sequence shown here is derived from an EMBL/GenBank/DDBJ whole genome shotgun (WGS) entry which is preliminary data.</text>
</comment>
<gene>
    <name evidence="1" type="ORF">SDC9_117497</name>
</gene>
<protein>
    <submittedName>
        <fullName evidence="1">Uncharacterized protein</fullName>
    </submittedName>
</protein>
<dbReference type="EMBL" id="VSSQ01023536">
    <property type="protein sequence ID" value="MPM70542.1"/>
    <property type="molecule type" value="Genomic_DNA"/>
</dbReference>
<name>A0A645BYX1_9ZZZZ</name>
<evidence type="ECO:0000313" key="1">
    <source>
        <dbReference type="EMBL" id="MPM70542.1"/>
    </source>
</evidence>
<organism evidence="1">
    <name type="scientific">bioreactor metagenome</name>
    <dbReference type="NCBI Taxonomy" id="1076179"/>
    <lineage>
        <taxon>unclassified sequences</taxon>
        <taxon>metagenomes</taxon>
        <taxon>ecological metagenomes</taxon>
    </lineage>
</organism>
<proteinExistence type="predicted"/>
<reference evidence="1" key="1">
    <citation type="submission" date="2019-08" db="EMBL/GenBank/DDBJ databases">
        <authorList>
            <person name="Kucharzyk K."/>
            <person name="Murdoch R.W."/>
            <person name="Higgins S."/>
            <person name="Loffler F."/>
        </authorList>
    </citation>
    <scope>NUCLEOTIDE SEQUENCE</scope>
</reference>
<accession>A0A645BYX1</accession>